<accession>X1BVW3</accession>
<dbReference type="InterPro" id="IPR001387">
    <property type="entry name" value="Cro/C1-type_HTH"/>
</dbReference>
<name>X1BVW3_9ZZZZ</name>
<dbReference type="SUPFAM" id="SSF47413">
    <property type="entry name" value="lambda repressor-like DNA-binding domains"/>
    <property type="match status" value="1"/>
</dbReference>
<dbReference type="GO" id="GO:0003677">
    <property type="term" value="F:DNA binding"/>
    <property type="evidence" value="ECO:0007669"/>
    <property type="project" value="InterPro"/>
</dbReference>
<dbReference type="Pfam" id="PF01381">
    <property type="entry name" value="HTH_3"/>
    <property type="match status" value="1"/>
</dbReference>
<evidence type="ECO:0000313" key="2">
    <source>
        <dbReference type="EMBL" id="GAG76296.1"/>
    </source>
</evidence>
<feature type="non-terminal residue" evidence="2">
    <location>
        <position position="1"/>
    </location>
</feature>
<dbReference type="CDD" id="cd00093">
    <property type="entry name" value="HTH_XRE"/>
    <property type="match status" value="1"/>
</dbReference>
<proteinExistence type="predicted"/>
<protein>
    <recommendedName>
        <fullName evidence="1">HTH cro/C1-type domain-containing protein</fullName>
    </recommendedName>
</protein>
<dbReference type="EMBL" id="BART01015979">
    <property type="protein sequence ID" value="GAG76296.1"/>
    <property type="molecule type" value="Genomic_DNA"/>
</dbReference>
<feature type="domain" description="HTH cro/C1-type" evidence="1">
    <location>
        <begin position="4"/>
        <end position="58"/>
    </location>
</feature>
<comment type="caution">
    <text evidence="2">The sequence shown here is derived from an EMBL/GenBank/DDBJ whole genome shotgun (WGS) entry which is preliminary data.</text>
</comment>
<gene>
    <name evidence="2" type="ORF">S01H4_30878</name>
</gene>
<dbReference type="AlphaFoldDB" id="X1BVW3"/>
<dbReference type="Gene3D" id="1.10.260.40">
    <property type="entry name" value="lambda repressor-like DNA-binding domains"/>
    <property type="match status" value="1"/>
</dbReference>
<dbReference type="InterPro" id="IPR010982">
    <property type="entry name" value="Lambda_DNA-bd_dom_sf"/>
</dbReference>
<evidence type="ECO:0000259" key="1">
    <source>
        <dbReference type="PROSITE" id="PS50943"/>
    </source>
</evidence>
<dbReference type="PROSITE" id="PS50943">
    <property type="entry name" value="HTH_CROC1"/>
    <property type="match status" value="1"/>
</dbReference>
<reference evidence="2" key="1">
    <citation type="journal article" date="2014" name="Front. Microbiol.">
        <title>High frequency of phylogenetically diverse reductive dehalogenase-homologous genes in deep subseafloor sedimentary metagenomes.</title>
        <authorList>
            <person name="Kawai M."/>
            <person name="Futagami T."/>
            <person name="Toyoda A."/>
            <person name="Takaki Y."/>
            <person name="Nishi S."/>
            <person name="Hori S."/>
            <person name="Arai W."/>
            <person name="Tsubouchi T."/>
            <person name="Morono Y."/>
            <person name="Uchiyama I."/>
            <person name="Ito T."/>
            <person name="Fujiyama A."/>
            <person name="Inagaki F."/>
            <person name="Takami H."/>
        </authorList>
    </citation>
    <scope>NUCLEOTIDE SEQUENCE</scope>
    <source>
        <strain evidence="2">Expedition CK06-06</strain>
    </source>
</reference>
<sequence>GKTLKQQRLMLELTLRGLAARSGVSQSHIARVERGERFPSGHILRKIAKPLGLDESLLMVTAGYLSPQSSSETGEEPGLYSQLDPYVVKVLSEEPVTMQRAVIGILSILRSLAQSVEKK</sequence>
<organism evidence="2">
    <name type="scientific">marine sediment metagenome</name>
    <dbReference type="NCBI Taxonomy" id="412755"/>
    <lineage>
        <taxon>unclassified sequences</taxon>
        <taxon>metagenomes</taxon>
        <taxon>ecological metagenomes</taxon>
    </lineage>
</organism>
<dbReference type="SMART" id="SM00530">
    <property type="entry name" value="HTH_XRE"/>
    <property type="match status" value="1"/>
</dbReference>